<evidence type="ECO:0000313" key="11">
    <source>
        <dbReference type="Proteomes" id="UP000199542"/>
    </source>
</evidence>
<dbReference type="InterPro" id="IPR013786">
    <property type="entry name" value="AcylCoA_DH/ox_N"/>
</dbReference>
<evidence type="ECO:0000256" key="1">
    <source>
        <dbReference type="ARBA" id="ARBA00001974"/>
    </source>
</evidence>
<keyword evidence="5 6" id="KW-0560">Oxidoreductase</keyword>
<evidence type="ECO:0000256" key="4">
    <source>
        <dbReference type="ARBA" id="ARBA00022827"/>
    </source>
</evidence>
<dbReference type="Proteomes" id="UP000199542">
    <property type="component" value="Unassembled WGS sequence"/>
</dbReference>
<dbReference type="PANTHER" id="PTHR43884">
    <property type="entry name" value="ACYL-COA DEHYDROGENASE"/>
    <property type="match status" value="1"/>
</dbReference>
<gene>
    <name evidence="10" type="ORF">SAMN02927900_06488</name>
</gene>
<organism evidence="10 11">
    <name type="scientific">Rhizobium mongolense subsp. loessense</name>
    <dbReference type="NCBI Taxonomy" id="158890"/>
    <lineage>
        <taxon>Bacteria</taxon>
        <taxon>Pseudomonadati</taxon>
        <taxon>Pseudomonadota</taxon>
        <taxon>Alphaproteobacteria</taxon>
        <taxon>Hyphomicrobiales</taxon>
        <taxon>Rhizobiaceae</taxon>
        <taxon>Rhizobium/Agrobacterium group</taxon>
        <taxon>Rhizobium</taxon>
    </lineage>
</organism>
<evidence type="ECO:0000259" key="9">
    <source>
        <dbReference type="Pfam" id="PF02771"/>
    </source>
</evidence>
<dbReference type="InterPro" id="IPR009075">
    <property type="entry name" value="AcylCo_DH/oxidase_C"/>
</dbReference>
<name>A0A1G4UAX6_9HYPH</name>
<feature type="domain" description="Acyl-CoA dehydrogenase/oxidase C-terminal" evidence="7">
    <location>
        <begin position="231"/>
        <end position="381"/>
    </location>
</feature>
<feature type="domain" description="Acyl-CoA oxidase/dehydrogenase middle" evidence="8">
    <location>
        <begin position="123"/>
        <end position="219"/>
    </location>
</feature>
<dbReference type="RefSeq" id="WP_092588802.1">
    <property type="nucleotide sequence ID" value="NZ_FMTM01000024.1"/>
</dbReference>
<dbReference type="GO" id="GO:0003995">
    <property type="term" value="F:acyl-CoA dehydrogenase activity"/>
    <property type="evidence" value="ECO:0007669"/>
    <property type="project" value="TreeGrafter"/>
</dbReference>
<keyword evidence="4 6" id="KW-0274">FAD</keyword>
<dbReference type="Pfam" id="PF02770">
    <property type="entry name" value="Acyl-CoA_dh_M"/>
    <property type="match status" value="1"/>
</dbReference>
<keyword evidence="3 6" id="KW-0285">Flavoprotein</keyword>
<dbReference type="SUPFAM" id="SSF56645">
    <property type="entry name" value="Acyl-CoA dehydrogenase NM domain-like"/>
    <property type="match status" value="1"/>
</dbReference>
<dbReference type="Gene3D" id="1.10.540.10">
    <property type="entry name" value="Acyl-CoA dehydrogenase/oxidase, N-terminal domain"/>
    <property type="match status" value="1"/>
</dbReference>
<evidence type="ECO:0000256" key="5">
    <source>
        <dbReference type="ARBA" id="ARBA00023002"/>
    </source>
</evidence>
<dbReference type="EMBL" id="FMTM01000024">
    <property type="protein sequence ID" value="SCW90751.1"/>
    <property type="molecule type" value="Genomic_DNA"/>
</dbReference>
<dbReference type="Pfam" id="PF00441">
    <property type="entry name" value="Acyl-CoA_dh_1"/>
    <property type="match status" value="1"/>
</dbReference>
<evidence type="ECO:0000256" key="6">
    <source>
        <dbReference type="RuleBase" id="RU362125"/>
    </source>
</evidence>
<accession>A0A1G4UAX6</accession>
<evidence type="ECO:0000256" key="3">
    <source>
        <dbReference type="ARBA" id="ARBA00022630"/>
    </source>
</evidence>
<evidence type="ECO:0000313" key="10">
    <source>
        <dbReference type="EMBL" id="SCW90751.1"/>
    </source>
</evidence>
<evidence type="ECO:0000259" key="8">
    <source>
        <dbReference type="Pfam" id="PF02770"/>
    </source>
</evidence>
<dbReference type="GO" id="GO:0050660">
    <property type="term" value="F:flavin adenine dinucleotide binding"/>
    <property type="evidence" value="ECO:0007669"/>
    <property type="project" value="InterPro"/>
</dbReference>
<evidence type="ECO:0000256" key="2">
    <source>
        <dbReference type="ARBA" id="ARBA00009347"/>
    </source>
</evidence>
<dbReference type="InterPro" id="IPR009100">
    <property type="entry name" value="AcylCoA_DH/oxidase_NM_dom_sf"/>
</dbReference>
<dbReference type="AlphaFoldDB" id="A0A1G4UAX6"/>
<reference evidence="10 11" key="1">
    <citation type="submission" date="2016-10" db="EMBL/GenBank/DDBJ databases">
        <authorList>
            <person name="de Groot N.N."/>
        </authorList>
    </citation>
    <scope>NUCLEOTIDE SEQUENCE [LARGE SCALE GENOMIC DNA]</scope>
    <source>
        <strain evidence="10 11">CGMCC 1.3401</strain>
    </source>
</reference>
<protein>
    <submittedName>
        <fullName evidence="10">Acyl-CoA dehydrogenase, middle domain</fullName>
    </submittedName>
</protein>
<sequence length="385" mass="41976">MIRRSIFSFTDEQFRVQIGDFLDSEIAPCYESWMRAGCVPREAWIKAGQAGLLCRTAPRAYGGHSAPFLQSVVIAEELGKRRFSGLLTFLQSDIVAPYFLQLATEEQKLAYLPRLCSGERIGAIAMTEPQSGSEVAQMRTTISKVDGGFILNGHKTHISNGFTADAVIVAGRDCSAPGGDNTRLTLLIVDTDMQGIKRAPISKSGMQALDTCELIFENCKIPDGKLLGIEGKGLFYLFTFLGLERLMLSIYAQASAVTILQELIHFCQTRKTSTGTLLDYQTTYTKLADLYSECCVNQAFIDTCITEQMRGRHDPRSASIAKLRATEALRSIALLGVQLRGASGISGKSGERATQDLVESCVQSIWGGASEVLRDAVGKSLINCI</sequence>
<dbReference type="FunFam" id="2.40.110.10:FF:000002">
    <property type="entry name" value="Acyl-CoA dehydrogenase fadE12"/>
    <property type="match status" value="1"/>
</dbReference>
<proteinExistence type="inferred from homology"/>
<dbReference type="Pfam" id="PF02771">
    <property type="entry name" value="Acyl-CoA_dh_N"/>
    <property type="match status" value="1"/>
</dbReference>
<dbReference type="PANTHER" id="PTHR43884:SF12">
    <property type="entry name" value="ISOVALERYL-COA DEHYDROGENASE, MITOCHONDRIAL-RELATED"/>
    <property type="match status" value="1"/>
</dbReference>
<dbReference type="InterPro" id="IPR046373">
    <property type="entry name" value="Acyl-CoA_Oxase/DH_mid-dom_sf"/>
</dbReference>
<dbReference type="InterPro" id="IPR036250">
    <property type="entry name" value="AcylCo_DH-like_C"/>
</dbReference>
<feature type="domain" description="Acyl-CoA dehydrogenase/oxidase N-terminal" evidence="9">
    <location>
        <begin position="11"/>
        <end position="119"/>
    </location>
</feature>
<dbReference type="SUPFAM" id="SSF47203">
    <property type="entry name" value="Acyl-CoA dehydrogenase C-terminal domain-like"/>
    <property type="match status" value="1"/>
</dbReference>
<evidence type="ECO:0000259" key="7">
    <source>
        <dbReference type="Pfam" id="PF00441"/>
    </source>
</evidence>
<comment type="cofactor">
    <cofactor evidence="1 6">
        <name>FAD</name>
        <dbReference type="ChEBI" id="CHEBI:57692"/>
    </cofactor>
</comment>
<dbReference type="InterPro" id="IPR037069">
    <property type="entry name" value="AcylCoA_DH/ox_N_sf"/>
</dbReference>
<dbReference type="Gene3D" id="1.20.140.10">
    <property type="entry name" value="Butyryl-CoA Dehydrogenase, subunit A, domain 3"/>
    <property type="match status" value="1"/>
</dbReference>
<dbReference type="Gene3D" id="2.40.110.10">
    <property type="entry name" value="Butyryl-CoA Dehydrogenase, subunit A, domain 2"/>
    <property type="match status" value="1"/>
</dbReference>
<comment type="similarity">
    <text evidence="2 6">Belongs to the acyl-CoA dehydrogenase family.</text>
</comment>
<dbReference type="InterPro" id="IPR006091">
    <property type="entry name" value="Acyl-CoA_Oxase/DH_mid-dom"/>
</dbReference>